<reference evidence="2 3" key="1">
    <citation type="submission" date="2021-06" db="EMBL/GenBank/DDBJ databases">
        <authorList>
            <person name="Sun Q."/>
            <person name="Li D."/>
        </authorList>
    </citation>
    <scope>NUCLEOTIDE SEQUENCE [LARGE SCALE GENOMIC DNA]</scope>
    <source>
        <strain evidence="2 3">MSJ-40</strain>
    </source>
</reference>
<feature type="domain" description="N-acetylmuramoyl-L-alanine amidase" evidence="1">
    <location>
        <begin position="7"/>
        <end position="168"/>
    </location>
</feature>
<dbReference type="InterPro" id="IPR002502">
    <property type="entry name" value="Amidase_domain"/>
</dbReference>
<organism evidence="2 3">
    <name type="scientific">Tissierella simiarum</name>
    <dbReference type="NCBI Taxonomy" id="2841534"/>
    <lineage>
        <taxon>Bacteria</taxon>
        <taxon>Bacillati</taxon>
        <taxon>Bacillota</taxon>
        <taxon>Tissierellia</taxon>
        <taxon>Tissierellales</taxon>
        <taxon>Tissierellaceae</taxon>
        <taxon>Tissierella</taxon>
    </lineage>
</organism>
<dbReference type="Pfam" id="PF01510">
    <property type="entry name" value="Amidase_2"/>
    <property type="match status" value="1"/>
</dbReference>
<dbReference type="CDD" id="cd06583">
    <property type="entry name" value="PGRP"/>
    <property type="match status" value="1"/>
</dbReference>
<protein>
    <submittedName>
        <fullName evidence="2">N-acetylmuramoyl-L-alanine amidase</fullName>
    </submittedName>
</protein>
<evidence type="ECO:0000313" key="2">
    <source>
        <dbReference type="EMBL" id="MBU5438272.1"/>
    </source>
</evidence>
<accession>A0ABS6E5T1</accession>
<evidence type="ECO:0000313" key="3">
    <source>
        <dbReference type="Proteomes" id="UP000749471"/>
    </source>
</evidence>
<dbReference type="RefSeq" id="WP_216519245.1">
    <property type="nucleotide sequence ID" value="NZ_JAHLPM010000007.1"/>
</dbReference>
<sequence>MNITKKNSPNKYNGRNGWKPDMIVCHITEGSYNGAISWLCNPASKASAHYVVAKDGRVTQLVDLRDGAWCNGTSTNPTSNVYYGKSTLKAVRDRKTNANYYTISIEHEGRWAENKGKLTDAQKVATIELIKHIKREVETIFGIDMPIDRAHIVGHYEVSPISKPNCPGGNFQFDEIIRAVCGGIVTPSTPPQINGNFKVGDDVTVKRTATKYATGQNIAEFVKGSQYTIKELKEDRALLSNIMSWVYLKDVEVEASSAPILKEGSKVKIIGSTYATGQTIPGWVKNGTHTVSKISGEKILLGANGGINSYVFKKDLTIIG</sequence>
<comment type="caution">
    <text evidence="2">The sequence shown here is derived from an EMBL/GenBank/DDBJ whole genome shotgun (WGS) entry which is preliminary data.</text>
</comment>
<keyword evidence="3" id="KW-1185">Reference proteome</keyword>
<dbReference type="PANTHER" id="PTHR30417:SF1">
    <property type="entry name" value="N-ACETYLMURAMOYL-L-ALANINE AMIDASE AMID"/>
    <property type="match status" value="1"/>
</dbReference>
<dbReference type="PANTHER" id="PTHR30417">
    <property type="entry name" value="N-ACETYLMURAMOYL-L-ALANINE AMIDASE AMID"/>
    <property type="match status" value="1"/>
</dbReference>
<gene>
    <name evidence="2" type="ORF">KQI42_09645</name>
</gene>
<dbReference type="EMBL" id="JAHLPM010000007">
    <property type="protein sequence ID" value="MBU5438272.1"/>
    <property type="molecule type" value="Genomic_DNA"/>
</dbReference>
<dbReference type="Proteomes" id="UP000749471">
    <property type="component" value="Unassembled WGS sequence"/>
</dbReference>
<name>A0ABS6E5T1_9FIRM</name>
<dbReference type="SMART" id="SM00644">
    <property type="entry name" value="Ami_2"/>
    <property type="match status" value="1"/>
</dbReference>
<evidence type="ECO:0000259" key="1">
    <source>
        <dbReference type="SMART" id="SM00644"/>
    </source>
</evidence>
<dbReference type="InterPro" id="IPR051206">
    <property type="entry name" value="NAMLAA_amidase_2"/>
</dbReference>
<proteinExistence type="predicted"/>